<dbReference type="Pfam" id="PF13676">
    <property type="entry name" value="TIR_2"/>
    <property type="match status" value="1"/>
</dbReference>
<accession>A0A8K1CFL0</accession>
<evidence type="ECO:0000313" key="4">
    <source>
        <dbReference type="Proteomes" id="UP000794436"/>
    </source>
</evidence>
<keyword evidence="1" id="KW-0479">Metal-binding</keyword>
<dbReference type="GO" id="GO:0008270">
    <property type="term" value="F:zinc ion binding"/>
    <property type="evidence" value="ECO:0007669"/>
    <property type="project" value="UniProtKB-KW"/>
</dbReference>
<proteinExistence type="predicted"/>
<keyword evidence="1" id="KW-0862">Zinc</keyword>
<name>A0A8K1CFL0_PYTOL</name>
<feature type="domain" description="TIR" evidence="2">
    <location>
        <begin position="36"/>
        <end position="121"/>
    </location>
</feature>
<reference evidence="3" key="1">
    <citation type="submission" date="2019-03" db="EMBL/GenBank/DDBJ databases">
        <title>Long read genome sequence of the mycoparasitic Pythium oligandrum ATCC 38472 isolated from sugarbeet rhizosphere.</title>
        <authorList>
            <person name="Gaulin E."/>
        </authorList>
    </citation>
    <scope>NUCLEOTIDE SEQUENCE</scope>
    <source>
        <strain evidence="3">ATCC 38472_TT</strain>
    </source>
</reference>
<dbReference type="Gene3D" id="3.40.50.10140">
    <property type="entry name" value="Toll/interleukin-1 receptor homology (TIR) domain"/>
    <property type="match status" value="1"/>
</dbReference>
<comment type="caution">
    <text evidence="3">The sequence shown here is derived from an EMBL/GenBank/DDBJ whole genome shotgun (WGS) entry which is preliminary data.</text>
</comment>
<evidence type="ECO:0000259" key="2">
    <source>
        <dbReference type="Pfam" id="PF13676"/>
    </source>
</evidence>
<dbReference type="InterPro" id="IPR035897">
    <property type="entry name" value="Toll_tir_struct_dom_sf"/>
</dbReference>
<organism evidence="3 4">
    <name type="scientific">Pythium oligandrum</name>
    <name type="common">Mycoparasitic fungus</name>
    <dbReference type="NCBI Taxonomy" id="41045"/>
    <lineage>
        <taxon>Eukaryota</taxon>
        <taxon>Sar</taxon>
        <taxon>Stramenopiles</taxon>
        <taxon>Oomycota</taxon>
        <taxon>Peronosporomycetes</taxon>
        <taxon>Pythiales</taxon>
        <taxon>Pythiaceae</taxon>
        <taxon>Pythium</taxon>
    </lineage>
</organism>
<evidence type="ECO:0000313" key="3">
    <source>
        <dbReference type="EMBL" id="TMW61643.1"/>
    </source>
</evidence>
<keyword evidence="1" id="KW-0863">Zinc-finger</keyword>
<evidence type="ECO:0000256" key="1">
    <source>
        <dbReference type="PROSITE-ProRule" id="PRU00432"/>
    </source>
</evidence>
<gene>
    <name evidence="3" type="ORF">Poli38472_010706</name>
</gene>
<dbReference type="Proteomes" id="UP000794436">
    <property type="component" value="Unassembled WGS sequence"/>
</dbReference>
<sequence>MANIHYTVTRLSFPPPPSVLDANGLPLLNLQLDAIFSYQWGSQSTVLDVYQQGRVANLRAWFDVYGYMQGNVNSAMAAAVESVACVVVFVTDKYTQSVNCQLEFLYAAHLHKPFILVFMTDWRALALPSWMTDAVGTDFDIYPSRVDNAKATPDHVLALDFTAERINGLPMTTVLFSAIRVLAAERNNAPSPIAYDGSLLLYATTSALHHAMSSSNSVNDTQTPSSVVCTRCNTLFHPSVASSLDGCRVHSAYYTGGTLLAGRWVCCQETRTDGPGCQPATHTAITRTWTCDPAYGTYSCQPA</sequence>
<dbReference type="GO" id="GO:0035556">
    <property type="term" value="P:intracellular signal transduction"/>
    <property type="evidence" value="ECO:0007669"/>
    <property type="project" value="InterPro"/>
</dbReference>
<dbReference type="EMBL" id="SPLM01000075">
    <property type="protein sequence ID" value="TMW61643.1"/>
    <property type="molecule type" value="Genomic_DNA"/>
</dbReference>
<dbReference type="AlphaFoldDB" id="A0A8K1CFL0"/>
<dbReference type="SUPFAM" id="SSF52200">
    <property type="entry name" value="Toll/Interleukin receptor TIR domain"/>
    <property type="match status" value="1"/>
</dbReference>
<dbReference type="PROSITE" id="PS51113">
    <property type="entry name" value="ZF_BTK"/>
    <property type="match status" value="1"/>
</dbReference>
<dbReference type="PANTHER" id="PTHR46270">
    <property type="entry name" value="ARMADILLO-TYPE FOLD-RELATED"/>
    <property type="match status" value="1"/>
</dbReference>
<dbReference type="InterPro" id="IPR001562">
    <property type="entry name" value="Znf_Btk_motif"/>
</dbReference>
<keyword evidence="4" id="KW-1185">Reference proteome</keyword>
<dbReference type="OrthoDB" id="2148946at2759"/>
<dbReference type="PANTHER" id="PTHR46270:SF6">
    <property type="entry name" value="TIR DOMAIN-CONTAINING PROTEIN"/>
    <property type="match status" value="1"/>
</dbReference>
<protein>
    <recommendedName>
        <fullName evidence="2">TIR domain-containing protein</fullName>
    </recommendedName>
</protein>
<dbReference type="InterPro" id="IPR000157">
    <property type="entry name" value="TIR_dom"/>
</dbReference>